<reference evidence="1 2" key="1">
    <citation type="submission" date="2013-11" db="EMBL/GenBank/DDBJ databases">
        <title>Opisthorchis viverrini - life in the bile duct.</title>
        <authorList>
            <person name="Young N.D."/>
            <person name="Nagarajan N."/>
            <person name="Lin S.J."/>
            <person name="Korhonen P.K."/>
            <person name="Jex A.R."/>
            <person name="Hall R.S."/>
            <person name="Safavi-Hemami H."/>
            <person name="Kaewkong W."/>
            <person name="Bertrand D."/>
            <person name="Gao S."/>
            <person name="Seet Q."/>
            <person name="Wongkham S."/>
            <person name="Teh B.T."/>
            <person name="Wongkham C."/>
            <person name="Intapan P.M."/>
            <person name="Maleewong W."/>
            <person name="Yang X."/>
            <person name="Hu M."/>
            <person name="Wang Z."/>
            <person name="Hofmann A."/>
            <person name="Sternberg P.W."/>
            <person name="Tan P."/>
            <person name="Wang J."/>
            <person name="Gasser R.B."/>
        </authorList>
    </citation>
    <scope>NUCLEOTIDE SEQUENCE [LARGE SCALE GENOMIC DNA]</scope>
</reference>
<dbReference type="RefSeq" id="XP_009163327.1">
    <property type="nucleotide sequence ID" value="XM_009165063.1"/>
</dbReference>
<dbReference type="KEGG" id="ovi:T265_12713"/>
<dbReference type="CTD" id="20326881"/>
<keyword evidence="2" id="KW-1185">Reference proteome</keyword>
<accession>A0A075A3Z6</accession>
<protein>
    <submittedName>
        <fullName evidence="1">Uncharacterized protein</fullName>
    </submittedName>
</protein>
<dbReference type="EMBL" id="KL596629">
    <property type="protein sequence ID" value="KER33002.1"/>
    <property type="molecule type" value="Genomic_DNA"/>
</dbReference>
<dbReference type="GeneID" id="20326881"/>
<organism evidence="1 2">
    <name type="scientific">Opisthorchis viverrini</name>
    <name type="common">Southeast Asian liver fluke</name>
    <dbReference type="NCBI Taxonomy" id="6198"/>
    <lineage>
        <taxon>Eukaryota</taxon>
        <taxon>Metazoa</taxon>
        <taxon>Spiralia</taxon>
        <taxon>Lophotrochozoa</taxon>
        <taxon>Platyhelminthes</taxon>
        <taxon>Trematoda</taxon>
        <taxon>Digenea</taxon>
        <taxon>Opisthorchiida</taxon>
        <taxon>Opisthorchiata</taxon>
        <taxon>Opisthorchiidae</taxon>
        <taxon>Opisthorchis</taxon>
    </lineage>
</organism>
<evidence type="ECO:0000313" key="2">
    <source>
        <dbReference type="Proteomes" id="UP000054324"/>
    </source>
</evidence>
<dbReference type="Proteomes" id="UP000054324">
    <property type="component" value="Unassembled WGS sequence"/>
</dbReference>
<gene>
    <name evidence="1" type="ORF">T265_12713</name>
</gene>
<name>A0A075A3Z6_OPIVI</name>
<dbReference type="AlphaFoldDB" id="A0A075A3Z6"/>
<evidence type="ECO:0000313" key="1">
    <source>
        <dbReference type="EMBL" id="KER33002.1"/>
    </source>
</evidence>
<proteinExistence type="predicted"/>
<sequence length="140" mass="15579">MPGFEPRTSALRDERHYSQFSRLNGRTCSHLSDAIGVPDSSNGDPVHSVGTANLEKVQQFRVCAYLASTKRRTYKSELGLGKSLGLDRIKSILSIFTSERANVFTPERLVCRARLIERRPSTCPGCDDRLIRQSGNVSHA</sequence>